<dbReference type="AlphaFoldDB" id="A0A8J5W004"/>
<dbReference type="OrthoDB" id="591639at2759"/>
<keyword evidence="2" id="KW-1185">Reference proteome</keyword>
<name>A0A8J5W004_ZIZPA</name>
<evidence type="ECO:0000313" key="2">
    <source>
        <dbReference type="Proteomes" id="UP000729402"/>
    </source>
</evidence>
<reference evidence="1" key="1">
    <citation type="journal article" date="2021" name="bioRxiv">
        <title>Whole Genome Assembly and Annotation of Northern Wild Rice, Zizania palustris L., Supports a Whole Genome Duplication in the Zizania Genus.</title>
        <authorList>
            <person name="Haas M."/>
            <person name="Kono T."/>
            <person name="Macchietto M."/>
            <person name="Millas R."/>
            <person name="McGilp L."/>
            <person name="Shao M."/>
            <person name="Duquette J."/>
            <person name="Hirsch C.N."/>
            <person name="Kimball J."/>
        </authorList>
    </citation>
    <scope>NUCLEOTIDE SEQUENCE</scope>
    <source>
        <tissue evidence="1">Fresh leaf tissue</tissue>
    </source>
</reference>
<reference evidence="1" key="2">
    <citation type="submission" date="2021-02" db="EMBL/GenBank/DDBJ databases">
        <authorList>
            <person name="Kimball J.A."/>
            <person name="Haas M.W."/>
            <person name="Macchietto M."/>
            <person name="Kono T."/>
            <person name="Duquette J."/>
            <person name="Shao M."/>
        </authorList>
    </citation>
    <scope>NUCLEOTIDE SEQUENCE</scope>
    <source>
        <tissue evidence="1">Fresh leaf tissue</tissue>
    </source>
</reference>
<dbReference type="EMBL" id="JAAALK010000284">
    <property type="protein sequence ID" value="KAG8067129.1"/>
    <property type="molecule type" value="Genomic_DNA"/>
</dbReference>
<evidence type="ECO:0000313" key="1">
    <source>
        <dbReference type="EMBL" id="KAG8067129.1"/>
    </source>
</evidence>
<comment type="caution">
    <text evidence="1">The sequence shown here is derived from an EMBL/GenBank/DDBJ whole genome shotgun (WGS) entry which is preliminary data.</text>
</comment>
<proteinExistence type="predicted"/>
<sequence>MNTMFRAKNSPGNNGEVTVQKVDKIDFVYNLVPNPRPTTTTGGGAAADAAATVIPAAGRKQRPAASRLPPGGAFTKEFINDYIAQKKRQFIQGDD</sequence>
<organism evidence="1 2">
    <name type="scientific">Zizania palustris</name>
    <name type="common">Northern wild rice</name>
    <dbReference type="NCBI Taxonomy" id="103762"/>
    <lineage>
        <taxon>Eukaryota</taxon>
        <taxon>Viridiplantae</taxon>
        <taxon>Streptophyta</taxon>
        <taxon>Embryophyta</taxon>
        <taxon>Tracheophyta</taxon>
        <taxon>Spermatophyta</taxon>
        <taxon>Magnoliopsida</taxon>
        <taxon>Liliopsida</taxon>
        <taxon>Poales</taxon>
        <taxon>Poaceae</taxon>
        <taxon>BOP clade</taxon>
        <taxon>Oryzoideae</taxon>
        <taxon>Oryzeae</taxon>
        <taxon>Zizaniinae</taxon>
        <taxon>Zizania</taxon>
    </lineage>
</organism>
<protein>
    <submittedName>
        <fullName evidence="1">Uncharacterized protein</fullName>
    </submittedName>
</protein>
<accession>A0A8J5W004</accession>
<gene>
    <name evidence="1" type="ORF">GUJ93_ZPchr0005g14556</name>
</gene>
<dbReference type="Proteomes" id="UP000729402">
    <property type="component" value="Unassembled WGS sequence"/>
</dbReference>